<evidence type="ECO:0000256" key="2">
    <source>
        <dbReference type="ARBA" id="ARBA00022801"/>
    </source>
</evidence>
<dbReference type="SUPFAM" id="SSF50494">
    <property type="entry name" value="Trypsin-like serine proteases"/>
    <property type="match status" value="1"/>
</dbReference>
<feature type="non-terminal residue" evidence="7">
    <location>
        <position position="171"/>
    </location>
</feature>
<dbReference type="CDD" id="cd00190">
    <property type="entry name" value="Tryp_SPc"/>
    <property type="match status" value="1"/>
</dbReference>
<dbReference type="Pfam" id="PF00089">
    <property type="entry name" value="Trypsin"/>
    <property type="match status" value="1"/>
</dbReference>
<feature type="non-terminal residue" evidence="7">
    <location>
        <position position="1"/>
    </location>
</feature>
<evidence type="ECO:0000256" key="4">
    <source>
        <dbReference type="ARBA" id="ARBA00023157"/>
    </source>
</evidence>
<feature type="domain" description="Peptidase S1" evidence="6">
    <location>
        <begin position="1"/>
        <end position="171"/>
    </location>
</feature>
<dbReference type="FunFam" id="2.40.10.10:FF:000002">
    <property type="entry name" value="Transmembrane protease serine"/>
    <property type="match status" value="1"/>
</dbReference>
<dbReference type="PROSITE" id="PS50240">
    <property type="entry name" value="TRYPSIN_DOM"/>
    <property type="match status" value="1"/>
</dbReference>
<dbReference type="AlphaFoldDB" id="A0A851QSS7"/>
<protein>
    <submittedName>
        <fullName evidence="7">OVCH2 protein</fullName>
    </submittedName>
</protein>
<sequence>KRPVKQHFIHPSFNETTLDCDIALLQLAEPLEFSPSVLPACLPAEQEVLQPSRTCVVTGWGAPEAGMQEKGKKLQQLEVPILAPDICQSYYINLPSKVTQGMICAGFPLEEGKDSCTGDSGGPLVCPSEDNSGSYTLHGITSWGLGCGRKNYPGVYTNVGFFVDWIKKNIN</sequence>
<dbReference type="InterPro" id="IPR043504">
    <property type="entry name" value="Peptidase_S1_PA_chymotrypsin"/>
</dbReference>
<dbReference type="Gene3D" id="2.40.10.10">
    <property type="entry name" value="Trypsin-like serine proteases"/>
    <property type="match status" value="2"/>
</dbReference>
<proteinExistence type="inferred from homology"/>
<comment type="caution">
    <text evidence="7">The sequence shown here is derived from an EMBL/GenBank/DDBJ whole genome shotgun (WGS) entry which is preliminary data.</text>
</comment>
<keyword evidence="1" id="KW-0645">Protease</keyword>
<evidence type="ECO:0000256" key="3">
    <source>
        <dbReference type="ARBA" id="ARBA00022825"/>
    </source>
</evidence>
<dbReference type="PRINTS" id="PR00722">
    <property type="entry name" value="CHYMOTRYPSIN"/>
</dbReference>
<evidence type="ECO:0000313" key="8">
    <source>
        <dbReference type="Proteomes" id="UP000631545"/>
    </source>
</evidence>
<dbReference type="GO" id="GO:0006508">
    <property type="term" value="P:proteolysis"/>
    <property type="evidence" value="ECO:0007669"/>
    <property type="project" value="UniProtKB-KW"/>
</dbReference>
<keyword evidence="4" id="KW-1015">Disulfide bond</keyword>
<dbReference type="InterPro" id="IPR001314">
    <property type="entry name" value="Peptidase_S1A"/>
</dbReference>
<dbReference type="PROSITE" id="PS00135">
    <property type="entry name" value="TRYPSIN_SER"/>
    <property type="match status" value="1"/>
</dbReference>
<evidence type="ECO:0000256" key="1">
    <source>
        <dbReference type="ARBA" id="ARBA00022670"/>
    </source>
</evidence>
<keyword evidence="2" id="KW-0378">Hydrolase</keyword>
<evidence type="ECO:0000313" key="7">
    <source>
        <dbReference type="EMBL" id="NXC81469.1"/>
    </source>
</evidence>
<comment type="similarity">
    <text evidence="5">Belongs to the peptidase S1 family. CLIP subfamily.</text>
</comment>
<keyword evidence="8" id="KW-1185">Reference proteome</keyword>
<dbReference type="InterPro" id="IPR033116">
    <property type="entry name" value="TRYPSIN_SER"/>
</dbReference>
<evidence type="ECO:0000259" key="6">
    <source>
        <dbReference type="PROSITE" id="PS50240"/>
    </source>
</evidence>
<accession>A0A851QSS7</accession>
<dbReference type="EMBL" id="WBND01000092">
    <property type="protein sequence ID" value="NXC81469.1"/>
    <property type="molecule type" value="Genomic_DNA"/>
</dbReference>
<dbReference type="InterPro" id="IPR009003">
    <property type="entry name" value="Peptidase_S1_PA"/>
</dbReference>
<dbReference type="PANTHER" id="PTHR24252">
    <property type="entry name" value="ACROSIN-RELATED"/>
    <property type="match status" value="1"/>
</dbReference>
<gene>
    <name evidence="7" type="primary">Ovch2_0</name>
    <name evidence="7" type="ORF">CERCOR_R12062</name>
</gene>
<organism evidence="7 8">
    <name type="scientific">Tychaedon coryphoeus</name>
    <name type="common">Karoo scrub-robin</name>
    <name type="synonym">Erythropygia coryphaeus</name>
    <dbReference type="NCBI Taxonomy" id="614051"/>
    <lineage>
        <taxon>Eukaryota</taxon>
        <taxon>Metazoa</taxon>
        <taxon>Chordata</taxon>
        <taxon>Craniata</taxon>
        <taxon>Vertebrata</taxon>
        <taxon>Euteleostomi</taxon>
        <taxon>Archelosauria</taxon>
        <taxon>Archosauria</taxon>
        <taxon>Dinosauria</taxon>
        <taxon>Saurischia</taxon>
        <taxon>Theropoda</taxon>
        <taxon>Coelurosauria</taxon>
        <taxon>Aves</taxon>
        <taxon>Neognathae</taxon>
        <taxon>Neoaves</taxon>
        <taxon>Telluraves</taxon>
        <taxon>Australaves</taxon>
        <taxon>Passeriformes</taxon>
        <taxon>Muscicapidae</taxon>
        <taxon>Cercotrichas</taxon>
    </lineage>
</organism>
<evidence type="ECO:0000256" key="5">
    <source>
        <dbReference type="ARBA" id="ARBA00024195"/>
    </source>
</evidence>
<dbReference type="GO" id="GO:0004252">
    <property type="term" value="F:serine-type endopeptidase activity"/>
    <property type="evidence" value="ECO:0007669"/>
    <property type="project" value="InterPro"/>
</dbReference>
<dbReference type="SMART" id="SM00020">
    <property type="entry name" value="Tryp_SPc"/>
    <property type="match status" value="1"/>
</dbReference>
<name>A0A851QSS7_TYCCO</name>
<reference evidence="7" key="1">
    <citation type="submission" date="2019-09" db="EMBL/GenBank/DDBJ databases">
        <title>Bird 10,000 Genomes (B10K) Project - Family phase.</title>
        <authorList>
            <person name="Zhang G."/>
        </authorList>
    </citation>
    <scope>NUCLEOTIDE SEQUENCE</scope>
    <source>
        <strain evidence="7">OUT-0024</strain>
        <tissue evidence="7">Muscle</tissue>
    </source>
</reference>
<dbReference type="PANTHER" id="PTHR24252:SF18">
    <property type="entry name" value="OVOCHYMASE 1"/>
    <property type="match status" value="1"/>
</dbReference>
<dbReference type="InterPro" id="IPR001254">
    <property type="entry name" value="Trypsin_dom"/>
</dbReference>
<keyword evidence="3" id="KW-0720">Serine protease</keyword>
<dbReference type="Proteomes" id="UP000631545">
    <property type="component" value="Unassembled WGS sequence"/>
</dbReference>